<evidence type="ECO:0000256" key="9">
    <source>
        <dbReference type="ARBA" id="ARBA00032370"/>
    </source>
</evidence>
<evidence type="ECO:0000256" key="2">
    <source>
        <dbReference type="ARBA" id="ARBA00022676"/>
    </source>
</evidence>
<evidence type="ECO:0000256" key="12">
    <source>
        <dbReference type="ARBA" id="ARBA00041185"/>
    </source>
</evidence>
<evidence type="ECO:0000256" key="4">
    <source>
        <dbReference type="ARBA" id="ARBA00022692"/>
    </source>
</evidence>
<keyword evidence="3" id="KW-0808">Transferase</keyword>
<keyword evidence="5" id="KW-0133">Cell shape</keyword>
<evidence type="ECO:0000256" key="7">
    <source>
        <dbReference type="ARBA" id="ARBA00022989"/>
    </source>
</evidence>
<dbReference type="eggNOG" id="COG0772">
    <property type="taxonomic scope" value="Bacteria"/>
</dbReference>
<feature type="transmembrane region" description="Helical" evidence="17">
    <location>
        <begin position="125"/>
        <end position="145"/>
    </location>
</feature>
<gene>
    <name evidence="18" type="ORF">SAMN04487834_101018</name>
</gene>
<reference evidence="19" key="1">
    <citation type="submission" date="2016-10" db="EMBL/GenBank/DDBJ databases">
        <authorList>
            <person name="Varghese N."/>
        </authorList>
    </citation>
    <scope>NUCLEOTIDE SEQUENCE [LARGE SCALE GENOMIC DNA]</scope>
    <source>
        <strain evidence="19">DSM 20406</strain>
    </source>
</reference>
<dbReference type="EC" id="2.4.99.28" evidence="14"/>
<keyword evidence="8 17" id="KW-0472">Membrane</keyword>
<dbReference type="Pfam" id="PF01098">
    <property type="entry name" value="FTSW_RODA_SPOVE"/>
    <property type="match status" value="1"/>
</dbReference>
<dbReference type="GO" id="GO:0008955">
    <property type="term" value="F:peptidoglycan glycosyltransferase activity"/>
    <property type="evidence" value="ECO:0007669"/>
    <property type="project" value="UniProtKB-EC"/>
</dbReference>
<dbReference type="GO" id="GO:0005886">
    <property type="term" value="C:plasma membrane"/>
    <property type="evidence" value="ECO:0007669"/>
    <property type="project" value="TreeGrafter"/>
</dbReference>
<dbReference type="PANTHER" id="PTHR30474:SF2">
    <property type="entry name" value="PEPTIDOGLYCAN GLYCOSYLTRANSFERASE FTSW-RELATED"/>
    <property type="match status" value="1"/>
</dbReference>
<feature type="transmembrane region" description="Helical" evidence="17">
    <location>
        <begin position="55"/>
        <end position="74"/>
    </location>
</feature>
<dbReference type="GO" id="GO:0008360">
    <property type="term" value="P:regulation of cell shape"/>
    <property type="evidence" value="ECO:0007669"/>
    <property type="project" value="UniProtKB-KW"/>
</dbReference>
<evidence type="ECO:0000256" key="10">
    <source>
        <dbReference type="ARBA" id="ARBA00033270"/>
    </source>
</evidence>
<evidence type="ECO:0000256" key="8">
    <source>
        <dbReference type="ARBA" id="ARBA00023136"/>
    </source>
</evidence>
<feature type="transmembrane region" description="Helical" evidence="17">
    <location>
        <begin position="215"/>
        <end position="237"/>
    </location>
</feature>
<dbReference type="GO" id="GO:0032153">
    <property type="term" value="C:cell division site"/>
    <property type="evidence" value="ECO:0007669"/>
    <property type="project" value="TreeGrafter"/>
</dbReference>
<keyword evidence="6" id="KW-0573">Peptidoglycan synthesis</keyword>
<comment type="subcellular location">
    <subcellularLocation>
        <location evidence="1">Membrane</location>
        <topology evidence="1">Multi-pass membrane protein</topology>
    </subcellularLocation>
</comment>
<evidence type="ECO:0000256" key="11">
    <source>
        <dbReference type="ARBA" id="ARBA00038053"/>
    </source>
</evidence>
<keyword evidence="4 17" id="KW-0812">Transmembrane</keyword>
<comment type="similarity">
    <text evidence="11">Belongs to the SEDS family. FtsW subfamily.</text>
</comment>
<dbReference type="InterPro" id="IPR001182">
    <property type="entry name" value="FtsW/RodA"/>
</dbReference>
<evidence type="ECO:0000256" key="15">
    <source>
        <dbReference type="ARBA" id="ARBA00049902"/>
    </source>
</evidence>
<comment type="function">
    <text evidence="16">Peptidoglycan polymerase that is essential for cell division.</text>
</comment>
<keyword evidence="18" id="KW-0131">Cell cycle</keyword>
<evidence type="ECO:0000313" key="18">
    <source>
        <dbReference type="EMBL" id="SEI57150.1"/>
    </source>
</evidence>
<feature type="transmembrane region" description="Helical" evidence="17">
    <location>
        <begin position="336"/>
        <end position="361"/>
    </location>
</feature>
<keyword evidence="18" id="KW-0132">Cell division</keyword>
<evidence type="ECO:0000256" key="3">
    <source>
        <dbReference type="ARBA" id="ARBA00022679"/>
    </source>
</evidence>
<dbReference type="PANTHER" id="PTHR30474">
    <property type="entry name" value="CELL CYCLE PROTEIN"/>
    <property type="match status" value="1"/>
</dbReference>
<dbReference type="GO" id="GO:0051301">
    <property type="term" value="P:cell division"/>
    <property type="evidence" value="ECO:0007669"/>
    <property type="project" value="UniProtKB-KW"/>
</dbReference>
<feature type="transmembrane region" description="Helical" evidence="17">
    <location>
        <begin position="367"/>
        <end position="392"/>
    </location>
</feature>
<dbReference type="PROSITE" id="PS00428">
    <property type="entry name" value="FTSW_RODA_SPOVE"/>
    <property type="match status" value="1"/>
</dbReference>
<dbReference type="EMBL" id="FNYK01000010">
    <property type="protein sequence ID" value="SEI57150.1"/>
    <property type="molecule type" value="Genomic_DNA"/>
</dbReference>
<keyword evidence="19" id="KW-1185">Reference proteome</keyword>
<evidence type="ECO:0000256" key="16">
    <source>
        <dbReference type="ARBA" id="ARBA00049966"/>
    </source>
</evidence>
<feature type="transmembrane region" description="Helical" evidence="17">
    <location>
        <begin position="86"/>
        <end position="105"/>
    </location>
</feature>
<evidence type="ECO:0000256" key="17">
    <source>
        <dbReference type="SAM" id="Phobius"/>
    </source>
</evidence>
<dbReference type="RefSeq" id="WP_074731434.1">
    <property type="nucleotide sequence ID" value="NZ_FNYK01000010.1"/>
</dbReference>
<protein>
    <recommendedName>
        <fullName evidence="12">Probable peptidoglycan glycosyltransferase FtsW</fullName>
        <ecNumber evidence="14">2.4.99.28</ecNumber>
    </recommendedName>
    <alternativeName>
        <fullName evidence="13">Cell division protein FtsW</fullName>
    </alternativeName>
    <alternativeName>
        <fullName evidence="10">Cell wall polymerase</fullName>
    </alternativeName>
    <alternativeName>
        <fullName evidence="9">Peptidoglycan polymerase</fullName>
    </alternativeName>
</protein>
<accession>A0A1H6RZD7</accession>
<evidence type="ECO:0000313" key="19">
    <source>
        <dbReference type="Proteomes" id="UP000183028"/>
    </source>
</evidence>
<feature type="transmembrane region" description="Helical" evidence="17">
    <location>
        <begin position="166"/>
        <end position="185"/>
    </location>
</feature>
<comment type="catalytic activity">
    <reaction evidence="15">
        <text>[GlcNAc-(1-&gt;4)-Mur2Ac(oyl-L-Ala-gamma-D-Glu-L-Lys-D-Ala-D-Ala)](n)-di-trans,octa-cis-undecaprenyl diphosphate + beta-D-GlcNAc-(1-&gt;4)-Mur2Ac(oyl-L-Ala-gamma-D-Glu-L-Lys-D-Ala-D-Ala)-di-trans,octa-cis-undecaprenyl diphosphate = [GlcNAc-(1-&gt;4)-Mur2Ac(oyl-L-Ala-gamma-D-Glu-L-Lys-D-Ala-D-Ala)](n+1)-di-trans,octa-cis-undecaprenyl diphosphate + di-trans,octa-cis-undecaprenyl diphosphate + H(+)</text>
        <dbReference type="Rhea" id="RHEA:23708"/>
        <dbReference type="Rhea" id="RHEA-COMP:9602"/>
        <dbReference type="Rhea" id="RHEA-COMP:9603"/>
        <dbReference type="ChEBI" id="CHEBI:15378"/>
        <dbReference type="ChEBI" id="CHEBI:58405"/>
        <dbReference type="ChEBI" id="CHEBI:60033"/>
        <dbReference type="ChEBI" id="CHEBI:78435"/>
        <dbReference type="EC" id="2.4.99.28"/>
    </reaction>
</comment>
<dbReference type="OrthoDB" id="9812661at2"/>
<dbReference type="STRING" id="322505.SAMN04487836_1253"/>
<dbReference type="GO" id="GO:0015648">
    <property type="term" value="F:lipid-linked peptidoglycan transporter activity"/>
    <property type="evidence" value="ECO:0007669"/>
    <property type="project" value="TreeGrafter"/>
</dbReference>
<dbReference type="Proteomes" id="UP000183028">
    <property type="component" value="Unassembled WGS sequence"/>
</dbReference>
<dbReference type="InterPro" id="IPR018365">
    <property type="entry name" value="Cell_cycle_FtsW-rel_CS"/>
</dbReference>
<keyword evidence="2" id="KW-0328">Glycosyltransferase</keyword>
<evidence type="ECO:0000256" key="1">
    <source>
        <dbReference type="ARBA" id="ARBA00004141"/>
    </source>
</evidence>
<feature type="transmembrane region" description="Helical" evidence="17">
    <location>
        <begin position="304"/>
        <end position="324"/>
    </location>
</feature>
<proteinExistence type="inferred from homology"/>
<evidence type="ECO:0000256" key="14">
    <source>
        <dbReference type="ARBA" id="ARBA00044770"/>
    </source>
</evidence>
<sequence>MNIKKIIKMMFTNTGVDKGIYICTFILCVFGVVMIGDASVGMVVKYGRNYPIINMLKQCFFLGAGAFFMAVIAHKFNTNKMLTKNFLKVLYFGTLFAMFACLLWSINGAHGWIKLGPITIQPAEFMKIVIILLLAYHFGILPDHFMYKYGSAKHKAEMDNLFIKHCVAYPVAAAAVAFFVCAIVQKDLGSGIILAAISIIIFFCVPLKRFDRIKVIFAIAAVFALILFGLAGGVGLMPHQLQRFESWLNPLSGVYDKTWQIVNGFVAYSNGGLFGLGFGNSIMKYGYIPESQNDFISAIIVEEFGLFGFALLMIPYFYIIFKIFKYGIKNENIPDRLILIGISSYFFLHLFVNIGGVSGLIPMTGVPLIFISAGGSSTLAGLMSLGIAQSIIKRYNRNKLKKKVEDEL</sequence>
<feature type="transmembrane region" description="Helical" evidence="17">
    <location>
        <begin position="191"/>
        <end position="208"/>
    </location>
</feature>
<dbReference type="AlphaFoldDB" id="A0A1H6RZD7"/>
<organism evidence="18 19">
    <name type="scientific">Sharpea azabuensis</name>
    <dbReference type="NCBI Taxonomy" id="322505"/>
    <lineage>
        <taxon>Bacteria</taxon>
        <taxon>Bacillati</taxon>
        <taxon>Bacillota</taxon>
        <taxon>Erysipelotrichia</taxon>
        <taxon>Erysipelotrichales</taxon>
        <taxon>Coprobacillaceae</taxon>
        <taxon>Sharpea</taxon>
    </lineage>
</organism>
<name>A0A1H6RZD7_9FIRM</name>
<evidence type="ECO:0000256" key="13">
    <source>
        <dbReference type="ARBA" id="ARBA00041418"/>
    </source>
</evidence>
<dbReference type="GO" id="GO:0009252">
    <property type="term" value="P:peptidoglycan biosynthetic process"/>
    <property type="evidence" value="ECO:0007669"/>
    <property type="project" value="UniProtKB-KW"/>
</dbReference>
<evidence type="ECO:0000256" key="6">
    <source>
        <dbReference type="ARBA" id="ARBA00022984"/>
    </source>
</evidence>
<feature type="transmembrane region" description="Helical" evidence="17">
    <location>
        <begin position="20"/>
        <end position="43"/>
    </location>
</feature>
<keyword evidence="7 17" id="KW-1133">Transmembrane helix</keyword>
<evidence type="ECO:0000256" key="5">
    <source>
        <dbReference type="ARBA" id="ARBA00022960"/>
    </source>
</evidence>